<dbReference type="SUPFAM" id="SSF50630">
    <property type="entry name" value="Acid proteases"/>
    <property type="match status" value="1"/>
</dbReference>
<dbReference type="InterPro" id="IPR021109">
    <property type="entry name" value="Peptidase_aspartic_dom_sf"/>
</dbReference>
<comment type="caution">
    <text evidence="2">The sequence shown here is derived from an EMBL/GenBank/DDBJ whole genome shotgun (WGS) entry which is preliminary data.</text>
</comment>
<dbReference type="EMBL" id="SMMG02000002">
    <property type="protein sequence ID" value="KAA3483471.1"/>
    <property type="molecule type" value="Genomic_DNA"/>
</dbReference>
<dbReference type="AlphaFoldDB" id="A0A5B6WNP0"/>
<organism evidence="2 3">
    <name type="scientific">Gossypium australe</name>
    <dbReference type="NCBI Taxonomy" id="47621"/>
    <lineage>
        <taxon>Eukaryota</taxon>
        <taxon>Viridiplantae</taxon>
        <taxon>Streptophyta</taxon>
        <taxon>Embryophyta</taxon>
        <taxon>Tracheophyta</taxon>
        <taxon>Spermatophyta</taxon>
        <taxon>Magnoliopsida</taxon>
        <taxon>eudicotyledons</taxon>
        <taxon>Gunneridae</taxon>
        <taxon>Pentapetalae</taxon>
        <taxon>rosids</taxon>
        <taxon>malvids</taxon>
        <taxon>Malvales</taxon>
        <taxon>Malvaceae</taxon>
        <taxon>Malvoideae</taxon>
        <taxon>Gossypium</taxon>
    </lineage>
</organism>
<dbReference type="PANTHER" id="PTHR33067:SF35">
    <property type="entry name" value="ASPARTIC PEPTIDASE DDI1-TYPE DOMAIN-CONTAINING PROTEIN"/>
    <property type="match status" value="1"/>
</dbReference>
<gene>
    <name evidence="2" type="ORF">EPI10_005642</name>
</gene>
<name>A0A5B6WNP0_9ROSI</name>
<feature type="compositionally biased region" description="Basic and acidic residues" evidence="1">
    <location>
        <begin position="461"/>
        <end position="475"/>
    </location>
</feature>
<protein>
    <submittedName>
        <fullName evidence="2">Transposon Ty3-I Gag-Pol polyprotein</fullName>
    </submittedName>
</protein>
<sequence length="569" mass="64315">MSLNNYQWQASRTKPMKSAGVFNVNAMTMLSTQIEMMNKKLDIMQCDTGGNVVNPEYPPYQTGAEDEQMNYIVTLTIQVGGTTKFFVGRPRQSRKSKETTSSELPKLPYPQEKKPTLEEMMEKFSAGTEKCIQETDRANKSNESRIDEIAKSVKEVTNAIEQLTKLMSERPQGRLPSNTKINPKEQIQAITAQDSKGLEEPNLMPENKVDEEYQPRIPYPEAIKRDDSEEQLGKFLKLLKKLHINLPLLEALFQMPDSRKFLKQLLTNKRKIDEEHHVELNATCSVILQNRLPQKLKDPGSFTIPCLIGSLNIDSALADLGASINVMPYSLFKRLGLGKPKQTRMSIQLADKTVRIPRDIIEDVLVKIDKFVFSVDFVVLDMDEDNKIPLILGRPFLATAKTKIDVATGELILRVGDESLNLQALDSVRTTVDEGKKVTSIDNQIVQSSSQETSQGLNPEPTHKPHVDKEELHEEQSFRVDNLEKQKIEIKEELDPHEVKPEEPPEELIGSSNHFKIGDQVLLDKADPHITSTEPRAKGEIFLKVHDIFLHEIVAVSNPIFDTFKVNAS</sequence>
<proteinExistence type="predicted"/>
<dbReference type="Proteomes" id="UP000325315">
    <property type="component" value="Unassembled WGS sequence"/>
</dbReference>
<dbReference type="CDD" id="cd00303">
    <property type="entry name" value="retropepsin_like"/>
    <property type="match status" value="1"/>
</dbReference>
<accession>A0A5B6WNP0</accession>
<dbReference type="PANTHER" id="PTHR33067">
    <property type="entry name" value="RNA-DIRECTED DNA POLYMERASE-RELATED"/>
    <property type="match status" value="1"/>
</dbReference>
<dbReference type="Pfam" id="PF13650">
    <property type="entry name" value="Asp_protease_2"/>
    <property type="match status" value="1"/>
</dbReference>
<feature type="region of interest" description="Disordered" evidence="1">
    <location>
        <begin position="88"/>
        <end position="110"/>
    </location>
</feature>
<feature type="compositionally biased region" description="Polar residues" evidence="1">
    <location>
        <begin position="444"/>
        <end position="457"/>
    </location>
</feature>
<evidence type="ECO:0000313" key="2">
    <source>
        <dbReference type="EMBL" id="KAA3483471.1"/>
    </source>
</evidence>
<keyword evidence="3" id="KW-1185">Reference proteome</keyword>
<reference evidence="3" key="1">
    <citation type="journal article" date="2019" name="Plant Biotechnol. J.">
        <title>Genome sequencing of the Australian wild diploid species Gossypium australe highlights disease resistance and delayed gland morphogenesis.</title>
        <authorList>
            <person name="Cai Y."/>
            <person name="Cai X."/>
            <person name="Wang Q."/>
            <person name="Wang P."/>
            <person name="Zhang Y."/>
            <person name="Cai C."/>
            <person name="Xu Y."/>
            <person name="Wang K."/>
            <person name="Zhou Z."/>
            <person name="Wang C."/>
            <person name="Geng S."/>
            <person name="Li B."/>
            <person name="Dong Q."/>
            <person name="Hou Y."/>
            <person name="Wang H."/>
            <person name="Ai P."/>
            <person name="Liu Z."/>
            <person name="Yi F."/>
            <person name="Sun M."/>
            <person name="An G."/>
            <person name="Cheng J."/>
            <person name="Zhang Y."/>
            <person name="Shi Q."/>
            <person name="Xie Y."/>
            <person name="Shi X."/>
            <person name="Chang Y."/>
            <person name="Huang F."/>
            <person name="Chen Y."/>
            <person name="Hong S."/>
            <person name="Mi L."/>
            <person name="Sun Q."/>
            <person name="Zhang L."/>
            <person name="Zhou B."/>
            <person name="Peng R."/>
            <person name="Zhang X."/>
            <person name="Liu F."/>
        </authorList>
    </citation>
    <scope>NUCLEOTIDE SEQUENCE [LARGE SCALE GENOMIC DNA]</scope>
    <source>
        <strain evidence="3">cv. PA1801</strain>
    </source>
</reference>
<dbReference type="Gene3D" id="2.40.70.10">
    <property type="entry name" value="Acid Proteases"/>
    <property type="match status" value="1"/>
</dbReference>
<feature type="region of interest" description="Disordered" evidence="1">
    <location>
        <begin position="444"/>
        <end position="475"/>
    </location>
</feature>
<evidence type="ECO:0000313" key="3">
    <source>
        <dbReference type="Proteomes" id="UP000325315"/>
    </source>
</evidence>
<evidence type="ECO:0000256" key="1">
    <source>
        <dbReference type="SAM" id="MobiDB-lite"/>
    </source>
</evidence>